<name>A0A1H0T918_9ACTN</name>
<keyword evidence="2" id="KW-1185">Reference proteome</keyword>
<evidence type="ECO:0000313" key="1">
    <source>
        <dbReference type="EMBL" id="SDP50088.1"/>
    </source>
</evidence>
<reference evidence="1 2" key="1">
    <citation type="submission" date="2016-10" db="EMBL/GenBank/DDBJ databases">
        <authorList>
            <person name="de Groot N.N."/>
        </authorList>
    </citation>
    <scope>NUCLEOTIDE SEQUENCE [LARGE SCALE GENOMIC DNA]</scope>
    <source>
        <strain evidence="2">P4-7,KCTC 19426,CECT 7604</strain>
    </source>
</reference>
<sequence length="147" mass="16287">MALADFDSSVGHSFGLEIDGIQIKSITEVSGLKMEQDVIELKENGVDGKYVIKKLPGRWKAGEVTLTRGLTDDTSFEQWVKDSQFGKMSDSRKNGAVVVYDYEGNALKRYTLTNAWPKSLEISSLKAGDTSVLTEKLVVTYERMEVG</sequence>
<dbReference type="PANTHER" id="PTHR38009">
    <property type="entry name" value="CONSERVED HYPOTHETICAL PHAGE TAIL PROTEIN"/>
    <property type="match status" value="1"/>
</dbReference>
<accession>A0A1H0T918</accession>
<evidence type="ECO:0000313" key="2">
    <source>
        <dbReference type="Proteomes" id="UP000198741"/>
    </source>
</evidence>
<dbReference type="EMBL" id="LT629710">
    <property type="protein sequence ID" value="SDP50088.1"/>
    <property type="molecule type" value="Genomic_DNA"/>
</dbReference>
<dbReference type="RefSeq" id="WP_090480765.1">
    <property type="nucleotide sequence ID" value="NZ_LT629710.1"/>
</dbReference>
<dbReference type="STRING" id="1090615.SAMN04515671_4513"/>
<dbReference type="NCBIfam" id="TIGR02241">
    <property type="entry name" value="conserved hypothetical phage tail region protein"/>
    <property type="match status" value="1"/>
</dbReference>
<proteinExistence type="predicted"/>
<dbReference type="InterPro" id="IPR010667">
    <property type="entry name" value="Phage_T4_Gp19"/>
</dbReference>
<dbReference type="AlphaFoldDB" id="A0A1H0T918"/>
<dbReference type="OrthoDB" id="3470895at2"/>
<dbReference type="GO" id="GO:0005198">
    <property type="term" value="F:structural molecule activity"/>
    <property type="evidence" value="ECO:0007669"/>
    <property type="project" value="InterPro"/>
</dbReference>
<dbReference type="InterPro" id="IPR011747">
    <property type="entry name" value="CHP02241"/>
</dbReference>
<dbReference type="PANTHER" id="PTHR38009:SF1">
    <property type="entry name" value="CONSERVED HYPOTHETICAL PHAGE TAIL PROTEIN"/>
    <property type="match status" value="1"/>
</dbReference>
<organism evidence="1 2">
    <name type="scientific">Nakamurella panacisegetis</name>
    <dbReference type="NCBI Taxonomy" id="1090615"/>
    <lineage>
        <taxon>Bacteria</taxon>
        <taxon>Bacillati</taxon>
        <taxon>Actinomycetota</taxon>
        <taxon>Actinomycetes</taxon>
        <taxon>Nakamurellales</taxon>
        <taxon>Nakamurellaceae</taxon>
        <taxon>Nakamurella</taxon>
    </lineage>
</organism>
<protein>
    <submittedName>
        <fullName evidence="1">Conserved hypothetical phage tail region protein</fullName>
    </submittedName>
</protein>
<gene>
    <name evidence="1" type="ORF">SAMN04515671_4513</name>
</gene>
<dbReference type="Proteomes" id="UP000198741">
    <property type="component" value="Chromosome I"/>
</dbReference>
<dbReference type="Pfam" id="PF06841">
    <property type="entry name" value="Phage_T4_gp19"/>
    <property type="match status" value="1"/>
</dbReference>